<accession>F0W9R1</accession>
<feature type="domain" description="Cyclin-like" evidence="3">
    <location>
        <begin position="77"/>
        <end position="161"/>
    </location>
</feature>
<protein>
    <submittedName>
        <fullName evidence="4">Uncharacterized protein AlNc14C41G3515</fullName>
    </submittedName>
</protein>
<organism evidence="4">
    <name type="scientific">Albugo laibachii Nc14</name>
    <dbReference type="NCBI Taxonomy" id="890382"/>
    <lineage>
        <taxon>Eukaryota</taxon>
        <taxon>Sar</taxon>
        <taxon>Stramenopiles</taxon>
        <taxon>Oomycota</taxon>
        <taxon>Peronosporomycetes</taxon>
        <taxon>Albuginales</taxon>
        <taxon>Albuginaceae</taxon>
        <taxon>Albugo</taxon>
    </lineage>
</organism>
<dbReference type="InterPro" id="IPR006671">
    <property type="entry name" value="Cyclin_N"/>
</dbReference>
<comment type="similarity">
    <text evidence="1">Belongs to the cyclin family.</text>
</comment>
<dbReference type="HOGENOM" id="CLU_070470_0_0_1"/>
<dbReference type="AlphaFoldDB" id="F0W9R1"/>
<gene>
    <name evidence="4" type="primary">AlNc14C41G3515</name>
    <name evidence="4" type="ORF">ALNC14_040220</name>
</gene>
<feature type="region of interest" description="Disordered" evidence="2">
    <location>
        <begin position="1"/>
        <end position="22"/>
    </location>
</feature>
<evidence type="ECO:0000256" key="1">
    <source>
        <dbReference type="RuleBase" id="RU000383"/>
    </source>
</evidence>
<dbReference type="Gene3D" id="1.10.472.10">
    <property type="entry name" value="Cyclin-like"/>
    <property type="match status" value="2"/>
</dbReference>
<evidence type="ECO:0000313" key="4">
    <source>
        <dbReference type="EMBL" id="CCA17879.1"/>
    </source>
</evidence>
<dbReference type="Pfam" id="PF00134">
    <property type="entry name" value="Cyclin_N"/>
    <property type="match status" value="1"/>
</dbReference>
<dbReference type="InterPro" id="IPR039361">
    <property type="entry name" value="Cyclin"/>
</dbReference>
<dbReference type="SMART" id="SM00385">
    <property type="entry name" value="CYCLIN"/>
    <property type="match status" value="1"/>
</dbReference>
<evidence type="ECO:0000259" key="3">
    <source>
        <dbReference type="SMART" id="SM00385"/>
    </source>
</evidence>
<sequence>MADLTCSEEYGPESPSKHSIKREEHKQIHTFSFDIQRVIQMQLYREEAGAYLIRNANYLHEIQKQGMEASWRRKICHWMFETGKAFELSVDTVGCAVYYMDQYLSRYSVDKVMLQMLSLVCMGVASKMHERYPITMEEMEVLSQKKFSCLEIGRLERQLLHLIEWKLSPPCAFTFAKTFLEGVELSREEREEITEAVCDLLQEVTEEYHSIQIKSSLLGFGAVHVIWNAKRLRSSSYLKSAFTSFHLPITEKDFIESYRFILQLHHTKSQMARFISVEESKSDVSRSVSPTSVDDTPSLIRHLEDDALFDGMERSSKRQRV</sequence>
<reference evidence="4" key="1">
    <citation type="journal article" date="2011" name="PLoS Biol.">
        <title>Gene gain and loss during evolution of obligate parasitism in the white rust pathogen of Arabidopsis thaliana.</title>
        <authorList>
            <person name="Kemen E."/>
            <person name="Gardiner A."/>
            <person name="Schultz-Larsen T."/>
            <person name="Kemen A.C."/>
            <person name="Balmuth A.L."/>
            <person name="Robert-Seilaniantz A."/>
            <person name="Bailey K."/>
            <person name="Holub E."/>
            <person name="Studholme D.J."/>
            <person name="Maclean D."/>
            <person name="Jones J.D."/>
        </authorList>
    </citation>
    <scope>NUCLEOTIDE SEQUENCE</scope>
</reference>
<dbReference type="InterPro" id="IPR036915">
    <property type="entry name" value="Cyclin-like_sf"/>
</dbReference>
<reference evidence="4" key="2">
    <citation type="submission" date="2011-02" db="EMBL/GenBank/DDBJ databases">
        <authorList>
            <person name="MacLean D."/>
        </authorList>
    </citation>
    <scope>NUCLEOTIDE SEQUENCE</scope>
</reference>
<dbReference type="PANTHER" id="PTHR10177">
    <property type="entry name" value="CYCLINS"/>
    <property type="match status" value="1"/>
</dbReference>
<dbReference type="SUPFAM" id="SSF47954">
    <property type="entry name" value="Cyclin-like"/>
    <property type="match status" value="1"/>
</dbReference>
<evidence type="ECO:0000256" key="2">
    <source>
        <dbReference type="SAM" id="MobiDB-lite"/>
    </source>
</evidence>
<dbReference type="InterPro" id="IPR013763">
    <property type="entry name" value="Cyclin-like_dom"/>
</dbReference>
<name>F0W9R1_9STRA</name>
<dbReference type="EMBL" id="FR824086">
    <property type="protein sequence ID" value="CCA17879.1"/>
    <property type="molecule type" value="Genomic_DNA"/>
</dbReference>
<proteinExistence type="inferred from homology"/>
<keyword evidence="1" id="KW-0195">Cyclin</keyword>